<keyword evidence="2" id="KW-0732">Signal</keyword>
<dbReference type="PANTHER" id="PTHR43539">
    <property type="entry name" value="FLAVIN-BINDING MONOOXYGENASE-LIKE PROTEIN (AFU_ORTHOLOGUE AFUA_4G09220)"/>
    <property type="match status" value="1"/>
</dbReference>
<sequence>MNCTKLLFVLVLYSFIVVVNNAEYHEYCIIGSGPAGLQIAHFLQSTKRDYIVFEKHDKPGFFFFNFPRHRKLISINKRHTGEKNRKFNLRHDWNSLLSNNKNLRFTRYSNEMFPSADLMVQYLNDFYQQNNIHVKFNTKISNLRTVSTSEDVDTCLRMNKNSTHCSSTENKSFSKYYMKHRNKIRFRMVDQKGNPYSCSIMLIATGLSIPNIPEMHGIELAEGYETVSINPDDFEGQTVLLLGRGNSAFEVAQSIYQATNFIHMISRSRVRSSFATHYVGDLRAINNQILDSYQLKSLDALLETDLREHALRRRVDGKIQLIEKPRNNSNILYNNRQTSLGYDRVIRCLGFKFDKSFLNKSINLTDGKGREVKYPKIDGDYQSVDVKHLYFVGTLAHSLDFRKSSGGFIHGFRYTARALYRILENRYHQKRWPSKMLTIGSLLNYIIKRMNEADGIYQMFSELGLNAFELIVLNMQYGANYSGPGRDVFAFDRATASVNSADRSNFLHPVFYYYKSFLSKFNNSKTIGILPEPDKIHHVLEDLLTLWIVEDTHILPLQAFLEDILNIDLQQHSDLTCVQSLLSKTYDTLTTNCLHNMKEKTIYKHRNFLNLASRE</sequence>
<dbReference type="Proteomes" id="UP000681722">
    <property type="component" value="Unassembled WGS sequence"/>
</dbReference>
<organism evidence="4 7">
    <name type="scientific">Didymodactylos carnosus</name>
    <dbReference type="NCBI Taxonomy" id="1234261"/>
    <lineage>
        <taxon>Eukaryota</taxon>
        <taxon>Metazoa</taxon>
        <taxon>Spiralia</taxon>
        <taxon>Gnathifera</taxon>
        <taxon>Rotifera</taxon>
        <taxon>Eurotatoria</taxon>
        <taxon>Bdelloidea</taxon>
        <taxon>Philodinida</taxon>
        <taxon>Philodinidae</taxon>
        <taxon>Didymodactylos</taxon>
    </lineage>
</organism>
<dbReference type="GO" id="GO:0050660">
    <property type="term" value="F:flavin adenine dinucleotide binding"/>
    <property type="evidence" value="ECO:0007669"/>
    <property type="project" value="TreeGrafter"/>
</dbReference>
<evidence type="ECO:0008006" key="8">
    <source>
        <dbReference type="Google" id="ProtNLM"/>
    </source>
</evidence>
<keyword evidence="7" id="KW-1185">Reference proteome</keyword>
<reference evidence="4" key="1">
    <citation type="submission" date="2021-02" db="EMBL/GenBank/DDBJ databases">
        <authorList>
            <person name="Nowell W R."/>
        </authorList>
    </citation>
    <scope>NUCLEOTIDE SEQUENCE</scope>
</reference>
<proteinExistence type="predicted"/>
<dbReference type="EMBL" id="CAJNOQ010005828">
    <property type="protein sequence ID" value="CAF1113113.1"/>
    <property type="molecule type" value="Genomic_DNA"/>
</dbReference>
<evidence type="ECO:0000313" key="6">
    <source>
        <dbReference type="EMBL" id="CAF3877288.1"/>
    </source>
</evidence>
<dbReference type="Proteomes" id="UP000677228">
    <property type="component" value="Unassembled WGS sequence"/>
</dbReference>
<evidence type="ECO:0000313" key="4">
    <source>
        <dbReference type="EMBL" id="CAF1113113.1"/>
    </source>
</evidence>
<dbReference type="Pfam" id="PF13738">
    <property type="entry name" value="Pyr_redox_3"/>
    <property type="match status" value="2"/>
</dbReference>
<dbReference type="EMBL" id="CAJNOK010003566">
    <property type="protein sequence ID" value="CAF0906344.1"/>
    <property type="molecule type" value="Genomic_DNA"/>
</dbReference>
<name>A0A814Q1E5_9BILA</name>
<comment type="caution">
    <text evidence="4">The sequence shown here is derived from an EMBL/GenBank/DDBJ whole genome shotgun (WGS) entry which is preliminary data.</text>
</comment>
<evidence type="ECO:0000256" key="2">
    <source>
        <dbReference type="SAM" id="SignalP"/>
    </source>
</evidence>
<evidence type="ECO:0000256" key="1">
    <source>
        <dbReference type="ARBA" id="ARBA00023002"/>
    </source>
</evidence>
<dbReference type="EMBL" id="CAJOBC010005828">
    <property type="protein sequence ID" value="CAF3877288.1"/>
    <property type="molecule type" value="Genomic_DNA"/>
</dbReference>
<evidence type="ECO:0000313" key="5">
    <source>
        <dbReference type="EMBL" id="CAF3686169.1"/>
    </source>
</evidence>
<feature type="signal peptide" evidence="2">
    <location>
        <begin position="1"/>
        <end position="22"/>
    </location>
</feature>
<accession>A0A814Q1E5</accession>
<dbReference type="InterPro" id="IPR036188">
    <property type="entry name" value="FAD/NAD-bd_sf"/>
</dbReference>
<dbReference type="Proteomes" id="UP000663829">
    <property type="component" value="Unassembled WGS sequence"/>
</dbReference>
<protein>
    <recommendedName>
        <fullName evidence="8">FAD-dependent oxidoreductase domain-containing protein 2</fullName>
    </recommendedName>
</protein>
<dbReference type="GO" id="GO:0004497">
    <property type="term" value="F:monooxygenase activity"/>
    <property type="evidence" value="ECO:0007669"/>
    <property type="project" value="TreeGrafter"/>
</dbReference>
<evidence type="ECO:0000313" key="3">
    <source>
        <dbReference type="EMBL" id="CAF0906344.1"/>
    </source>
</evidence>
<dbReference type="FunFam" id="3.50.50.60:FF:000300">
    <property type="entry name" value="FAD-dependent oxidoreductase domain-containing 2"/>
    <property type="match status" value="1"/>
</dbReference>
<dbReference type="GO" id="GO:0036503">
    <property type="term" value="P:ERAD pathway"/>
    <property type="evidence" value="ECO:0007669"/>
    <property type="project" value="TreeGrafter"/>
</dbReference>
<dbReference type="InterPro" id="IPR050982">
    <property type="entry name" value="Auxin_biosynth/cation_transpt"/>
</dbReference>
<dbReference type="GO" id="GO:0005788">
    <property type="term" value="C:endoplasmic reticulum lumen"/>
    <property type="evidence" value="ECO:0007669"/>
    <property type="project" value="TreeGrafter"/>
</dbReference>
<dbReference type="OrthoDB" id="66881at2759"/>
<feature type="chain" id="PRO_5036410632" description="FAD-dependent oxidoreductase domain-containing protein 2" evidence="2">
    <location>
        <begin position="23"/>
        <end position="615"/>
    </location>
</feature>
<gene>
    <name evidence="4" type="ORF">GPM918_LOCUS19329</name>
    <name evidence="3" type="ORF">OVA965_LOCUS9889</name>
    <name evidence="6" type="ORF">SRO942_LOCUS19326</name>
    <name evidence="5" type="ORF">TMI583_LOCUS9885</name>
</gene>
<dbReference type="Gene3D" id="3.50.50.60">
    <property type="entry name" value="FAD/NAD(P)-binding domain"/>
    <property type="match status" value="2"/>
</dbReference>
<dbReference type="Proteomes" id="UP000682733">
    <property type="component" value="Unassembled WGS sequence"/>
</dbReference>
<evidence type="ECO:0000313" key="7">
    <source>
        <dbReference type="Proteomes" id="UP000663829"/>
    </source>
</evidence>
<dbReference type="AlphaFoldDB" id="A0A814Q1E5"/>
<dbReference type="PANTHER" id="PTHR43539:SF23">
    <property type="entry name" value="FAD-DEPENDENT OXIDOREDUCTASE DOMAIN-CONTAINING PROTEIN 2"/>
    <property type="match status" value="1"/>
</dbReference>
<keyword evidence="1" id="KW-0560">Oxidoreductase</keyword>
<dbReference type="SUPFAM" id="SSF51905">
    <property type="entry name" value="FAD/NAD(P)-binding domain"/>
    <property type="match status" value="1"/>
</dbReference>
<dbReference type="EMBL" id="CAJOBA010003567">
    <property type="protein sequence ID" value="CAF3686169.1"/>
    <property type="molecule type" value="Genomic_DNA"/>
</dbReference>